<dbReference type="Pfam" id="PF01041">
    <property type="entry name" value="DegT_DnrJ_EryC1"/>
    <property type="match status" value="1"/>
</dbReference>
<dbReference type="FunFam" id="3.40.640.10:FF:000089">
    <property type="entry name" value="Aminotransferase, DegT/DnrJ/EryC1/StrS family"/>
    <property type="match status" value="1"/>
</dbReference>
<protein>
    <submittedName>
        <fullName evidence="6">Pleiotropic regulatory protein</fullName>
    </submittedName>
</protein>
<dbReference type="EMBL" id="FR695877">
    <property type="protein sequence ID" value="CBX31399.1"/>
    <property type="molecule type" value="Genomic_DNA"/>
</dbReference>
<dbReference type="GO" id="GO:0000271">
    <property type="term" value="P:polysaccharide biosynthetic process"/>
    <property type="evidence" value="ECO:0007669"/>
    <property type="project" value="TreeGrafter"/>
</dbReference>
<dbReference type="PIRSF" id="PIRSF000390">
    <property type="entry name" value="PLP_StrS"/>
    <property type="match status" value="1"/>
</dbReference>
<evidence type="ECO:0000256" key="3">
    <source>
        <dbReference type="PIRSR" id="PIRSR000390-1"/>
    </source>
</evidence>
<dbReference type="PANTHER" id="PTHR30244:SF36">
    <property type="entry name" value="3-OXO-GLUCOSE-6-PHOSPHATE:GLUTAMATE AMINOTRANSFERASE"/>
    <property type="match status" value="1"/>
</dbReference>
<reference evidence="6" key="1">
    <citation type="journal article" date="2011" name="Environ. Microbiol.">
        <title>Genomic insights into the metabolic potential of the polycyclic aromatic hydrocarbon degrading sulfate-reducing Deltaproteobacterium N47.</title>
        <authorList>
            <person name="Bergmann F."/>
            <person name="Selesi D."/>
            <person name="Weinmaier T."/>
            <person name="Tischler P."/>
            <person name="Rattei T."/>
            <person name="Meckenstock R.U."/>
        </authorList>
    </citation>
    <scope>NUCLEOTIDE SEQUENCE</scope>
</reference>
<dbReference type="InterPro" id="IPR015422">
    <property type="entry name" value="PyrdxlP-dep_Trfase_small"/>
</dbReference>
<accession>E1YJE5</accession>
<evidence type="ECO:0000256" key="1">
    <source>
        <dbReference type="ARBA" id="ARBA00022898"/>
    </source>
</evidence>
<dbReference type="InterPro" id="IPR015421">
    <property type="entry name" value="PyrdxlP-dep_Trfase_major"/>
</dbReference>
<dbReference type="GO" id="GO:0030170">
    <property type="term" value="F:pyridoxal phosphate binding"/>
    <property type="evidence" value="ECO:0007669"/>
    <property type="project" value="UniProtKB-ARBA"/>
</dbReference>
<proteinExistence type="inferred from homology"/>
<evidence type="ECO:0000256" key="2">
    <source>
        <dbReference type="ARBA" id="ARBA00037999"/>
    </source>
</evidence>
<feature type="active site" description="Proton acceptor" evidence="3">
    <location>
        <position position="218"/>
    </location>
</feature>
<organism evidence="6">
    <name type="scientific">uncultured Desulfobacterium sp</name>
    <dbReference type="NCBI Taxonomy" id="201089"/>
    <lineage>
        <taxon>Bacteria</taxon>
        <taxon>Pseudomonadati</taxon>
        <taxon>Thermodesulfobacteriota</taxon>
        <taxon>Desulfobacteria</taxon>
        <taxon>Desulfobacterales</taxon>
        <taxon>Desulfobacteriaceae</taxon>
        <taxon>Desulfobacterium</taxon>
        <taxon>environmental samples</taxon>
    </lineage>
</organism>
<dbReference type="SUPFAM" id="SSF53383">
    <property type="entry name" value="PLP-dependent transferases"/>
    <property type="match status" value="1"/>
</dbReference>
<dbReference type="PANTHER" id="PTHR30244">
    <property type="entry name" value="TRANSAMINASE"/>
    <property type="match status" value="1"/>
</dbReference>
<dbReference type="InterPro" id="IPR015424">
    <property type="entry name" value="PyrdxlP-dep_Trfase"/>
</dbReference>
<dbReference type="InterPro" id="IPR000653">
    <property type="entry name" value="DegT/StrS_aminotransferase"/>
</dbReference>
<keyword evidence="1 4" id="KW-0663">Pyridoxal phosphate</keyword>
<evidence type="ECO:0000256" key="4">
    <source>
        <dbReference type="PIRSR" id="PIRSR000390-2"/>
    </source>
</evidence>
<sequence>MSQKKNRKSIKNQIRLTLNTLQESIMKVPLLDLKTQYKTIKDEILKITAEIYESQYFILGPHVEKLENEIANYCKTKYALGVSSGTDALLLALMASGIKEGDSVITSPYTFFATAGSIVRVGAKPVFVDIEPDTYNISPQKISEALNSLKEAERKTLKAIIPVHLYGQCADMDPILEIAKKNNLLVIEDAAQAIGAEYKNKRAGSLGDFGCFSFFPSKNLGAFGDGGIITANASSFYERMHILRVHGSHPKYYHKYIGGNFRLDALQAAIVSVKLKYLDEWTAARQNNAKKYRTLFSNAALSEYIILPAEKENRHIYNQFIIKVSGKRDELRTHLNNAGIGSEVYYPVPLHLQQCFSYLGYKKGNMPVSEDASANTLALPIYPELTEDMQVYVVEKIKEFYR</sequence>
<evidence type="ECO:0000256" key="5">
    <source>
        <dbReference type="RuleBase" id="RU004508"/>
    </source>
</evidence>
<dbReference type="Gene3D" id="3.90.1150.10">
    <property type="entry name" value="Aspartate Aminotransferase, domain 1"/>
    <property type="match status" value="1"/>
</dbReference>
<name>E1YJE5_9BACT</name>
<evidence type="ECO:0000313" key="6">
    <source>
        <dbReference type="EMBL" id="CBX31399.1"/>
    </source>
</evidence>
<gene>
    <name evidence="6" type="ORF">N47_E49110</name>
</gene>
<feature type="modified residue" description="N6-(pyridoxal phosphate)lysine" evidence="4">
    <location>
        <position position="218"/>
    </location>
</feature>
<comment type="similarity">
    <text evidence="2 5">Belongs to the DegT/DnrJ/EryC1 family.</text>
</comment>
<dbReference type="GO" id="GO:0008483">
    <property type="term" value="F:transaminase activity"/>
    <property type="evidence" value="ECO:0007669"/>
    <property type="project" value="TreeGrafter"/>
</dbReference>
<dbReference type="Gene3D" id="3.40.640.10">
    <property type="entry name" value="Type I PLP-dependent aspartate aminotransferase-like (Major domain)"/>
    <property type="match status" value="1"/>
</dbReference>
<dbReference type="CDD" id="cd00616">
    <property type="entry name" value="AHBA_syn"/>
    <property type="match status" value="1"/>
</dbReference>
<dbReference type="AlphaFoldDB" id="E1YJE5"/>